<organism evidence="1 2">
    <name type="scientific">Parelaphostrongylus tenuis</name>
    <name type="common">Meningeal worm</name>
    <dbReference type="NCBI Taxonomy" id="148309"/>
    <lineage>
        <taxon>Eukaryota</taxon>
        <taxon>Metazoa</taxon>
        <taxon>Ecdysozoa</taxon>
        <taxon>Nematoda</taxon>
        <taxon>Chromadorea</taxon>
        <taxon>Rhabditida</taxon>
        <taxon>Rhabditina</taxon>
        <taxon>Rhabditomorpha</taxon>
        <taxon>Strongyloidea</taxon>
        <taxon>Metastrongylidae</taxon>
        <taxon>Parelaphostrongylus</taxon>
    </lineage>
</organism>
<comment type="caution">
    <text evidence="1">The sequence shown here is derived from an EMBL/GenBank/DDBJ whole genome shotgun (WGS) entry which is preliminary data.</text>
</comment>
<accession>A0AAD5MHG6</accession>
<keyword evidence="2" id="KW-1185">Reference proteome</keyword>
<dbReference type="EMBL" id="JAHQIW010000637">
    <property type="protein sequence ID" value="KAJ1349281.1"/>
    <property type="molecule type" value="Genomic_DNA"/>
</dbReference>
<dbReference type="AlphaFoldDB" id="A0AAD5MHG6"/>
<gene>
    <name evidence="1" type="ORF">KIN20_004767</name>
</gene>
<proteinExistence type="predicted"/>
<dbReference type="Proteomes" id="UP001196413">
    <property type="component" value="Unassembled WGS sequence"/>
</dbReference>
<reference evidence="1" key="1">
    <citation type="submission" date="2021-06" db="EMBL/GenBank/DDBJ databases">
        <title>Parelaphostrongylus tenuis whole genome reference sequence.</title>
        <authorList>
            <person name="Garwood T.J."/>
            <person name="Larsen P.A."/>
            <person name="Fountain-Jones N.M."/>
            <person name="Garbe J.R."/>
            <person name="Macchietto M.G."/>
            <person name="Kania S.A."/>
            <person name="Gerhold R.W."/>
            <person name="Richards J.E."/>
            <person name="Wolf T.M."/>
        </authorList>
    </citation>
    <scope>NUCLEOTIDE SEQUENCE</scope>
    <source>
        <strain evidence="1">MNPRO001-30</strain>
        <tissue evidence="1">Meninges</tissue>
    </source>
</reference>
<sequence length="102" mass="11376">MVFSGETIVRAEVPMISSSVEAAKGFVWRLIMQAVTDVLDQQGRAALLTDAVISMILGQLTIQVTYEPVECKVVFVDKRSDEQCKFVTFAMYLRDSTHITNS</sequence>
<evidence type="ECO:0000313" key="1">
    <source>
        <dbReference type="EMBL" id="KAJ1349281.1"/>
    </source>
</evidence>
<protein>
    <submittedName>
        <fullName evidence="1">Uncharacterized protein</fullName>
    </submittedName>
</protein>
<evidence type="ECO:0000313" key="2">
    <source>
        <dbReference type="Proteomes" id="UP001196413"/>
    </source>
</evidence>
<name>A0AAD5MHG6_PARTN</name>